<sequence>MSELARGENTTIATGAVTVSVAGARQGTVDAMVFELGVGTVFLPEVHRGCSPPDRR</sequence>
<dbReference type="Proteomes" id="UP000193566">
    <property type="component" value="Unassembled WGS sequence"/>
</dbReference>
<dbReference type="EMBL" id="FXAV01000037">
    <property type="protein sequence ID" value="SMG59329.1"/>
    <property type="molecule type" value="Genomic_DNA"/>
</dbReference>
<organism evidence="1 2">
    <name type="scientific">Rhodococcus rhodochrous J3</name>
    <dbReference type="NCBI Taxonomy" id="903528"/>
    <lineage>
        <taxon>Bacteria</taxon>
        <taxon>Bacillati</taxon>
        <taxon>Actinomycetota</taxon>
        <taxon>Actinomycetes</taxon>
        <taxon>Mycobacteriales</taxon>
        <taxon>Nocardiaceae</taxon>
        <taxon>Rhodococcus</taxon>
    </lineage>
</organism>
<gene>
    <name evidence="1" type="ORF">SAMN02745947_05415</name>
</gene>
<name>A0ABY1MJ70_RHORH</name>
<proteinExistence type="predicted"/>
<dbReference type="RefSeq" id="WP_179161878.1">
    <property type="nucleotide sequence ID" value="NZ_FXAV01000037.1"/>
</dbReference>
<reference evidence="1 2" key="1">
    <citation type="submission" date="2017-04" db="EMBL/GenBank/DDBJ databases">
        <authorList>
            <person name="Varghese N."/>
            <person name="Submissions S."/>
        </authorList>
    </citation>
    <scope>NUCLEOTIDE SEQUENCE [LARGE SCALE GENOMIC DNA]</scope>
    <source>
        <strain evidence="1 2">J3</strain>
    </source>
</reference>
<keyword evidence="2" id="KW-1185">Reference proteome</keyword>
<evidence type="ECO:0000313" key="1">
    <source>
        <dbReference type="EMBL" id="SMG59329.1"/>
    </source>
</evidence>
<protein>
    <recommendedName>
        <fullName evidence="3">LysR substrate binding domain-containing protein</fullName>
    </recommendedName>
</protein>
<comment type="caution">
    <text evidence="1">The sequence shown here is derived from an EMBL/GenBank/DDBJ whole genome shotgun (WGS) entry which is preliminary data.</text>
</comment>
<evidence type="ECO:0000313" key="2">
    <source>
        <dbReference type="Proteomes" id="UP000193566"/>
    </source>
</evidence>
<accession>A0ABY1MJ70</accession>
<evidence type="ECO:0008006" key="3">
    <source>
        <dbReference type="Google" id="ProtNLM"/>
    </source>
</evidence>